<evidence type="ECO:0000259" key="3">
    <source>
        <dbReference type="Pfam" id="PF13399"/>
    </source>
</evidence>
<dbReference type="InterPro" id="IPR050922">
    <property type="entry name" value="LytR/CpsA/Psr_CW_biosynth"/>
</dbReference>
<evidence type="ECO:0000256" key="2">
    <source>
        <dbReference type="SAM" id="Phobius"/>
    </source>
</evidence>
<accession>A0ABY5AIJ3</accession>
<dbReference type="Pfam" id="PF13399">
    <property type="entry name" value="LytR_C"/>
    <property type="match status" value="1"/>
</dbReference>
<evidence type="ECO:0000313" key="5">
    <source>
        <dbReference type="Proteomes" id="UP001056109"/>
    </source>
</evidence>
<keyword evidence="2" id="KW-1133">Transmembrane helix</keyword>
<feature type="compositionally biased region" description="Polar residues" evidence="1">
    <location>
        <begin position="61"/>
        <end position="71"/>
    </location>
</feature>
<sequence length="205" mass="21951">MNAYIEDEFDRLAQERESLGSHRQPRRFSPWLLALAAVLVLAPLLGWGIGLWAASDSTIAEKSTQDSSAEVQQPASPDQQPSQPGQQEPADEPASEDPESAEQDAQPSAPPAQPEIDKTIGVLVLNGRGEAGLAARTAQELADQGYENVNPGDYSNARLPIDTTVYYRDAAHLQVAQDIAKNLGNVAVEDGTDLGLDADVVVILR</sequence>
<keyword evidence="2" id="KW-0812">Transmembrane</keyword>
<organism evidence="4 5">
    <name type="scientific">Arcanobacterium pinnipediorum</name>
    <dbReference type="NCBI Taxonomy" id="1503041"/>
    <lineage>
        <taxon>Bacteria</taxon>
        <taxon>Bacillati</taxon>
        <taxon>Actinomycetota</taxon>
        <taxon>Actinomycetes</taxon>
        <taxon>Actinomycetales</taxon>
        <taxon>Actinomycetaceae</taxon>
        <taxon>Arcanobacterium</taxon>
    </lineage>
</organism>
<feature type="compositionally biased region" description="Low complexity" evidence="1">
    <location>
        <begin position="72"/>
        <end position="88"/>
    </location>
</feature>
<feature type="domain" description="LytR/CpsA/Psr regulator C-terminal" evidence="3">
    <location>
        <begin position="120"/>
        <end position="204"/>
    </location>
</feature>
<dbReference type="Proteomes" id="UP001056109">
    <property type="component" value="Chromosome"/>
</dbReference>
<dbReference type="Gene3D" id="3.30.70.2390">
    <property type="match status" value="1"/>
</dbReference>
<protein>
    <submittedName>
        <fullName evidence="4">LytR C-terminal domain-containing protein</fullName>
    </submittedName>
</protein>
<dbReference type="RefSeq" id="WP_252673135.1">
    <property type="nucleotide sequence ID" value="NZ_CP099547.1"/>
</dbReference>
<name>A0ABY5AIJ3_9ACTO</name>
<dbReference type="EMBL" id="CP099547">
    <property type="protein sequence ID" value="USR79261.1"/>
    <property type="molecule type" value="Genomic_DNA"/>
</dbReference>
<gene>
    <name evidence="4" type="ORF">NG665_07745</name>
</gene>
<evidence type="ECO:0000313" key="4">
    <source>
        <dbReference type="EMBL" id="USR79261.1"/>
    </source>
</evidence>
<keyword evidence="2" id="KW-0472">Membrane</keyword>
<feature type="region of interest" description="Disordered" evidence="1">
    <location>
        <begin position="61"/>
        <end position="116"/>
    </location>
</feature>
<feature type="compositionally biased region" description="Acidic residues" evidence="1">
    <location>
        <begin position="89"/>
        <end position="102"/>
    </location>
</feature>
<evidence type="ECO:0000256" key="1">
    <source>
        <dbReference type="SAM" id="MobiDB-lite"/>
    </source>
</evidence>
<keyword evidence="5" id="KW-1185">Reference proteome</keyword>
<proteinExistence type="predicted"/>
<dbReference type="PANTHER" id="PTHR33392:SF6">
    <property type="entry name" value="POLYISOPRENYL-TEICHOIC ACID--PEPTIDOGLYCAN TEICHOIC ACID TRANSFERASE TAGU"/>
    <property type="match status" value="1"/>
</dbReference>
<reference evidence="4" key="1">
    <citation type="submission" date="2022-06" db="EMBL/GenBank/DDBJ databases">
        <title>Complete Genome Sequence of Arcanobacterium pinnipediorum strain DSM 28752 isolated from a harbour seal.</title>
        <authorList>
            <person name="Borowiak M."/>
            <person name="Kreitlow A."/>
            <person name="Alssahen M."/>
            <person name="Malorny B."/>
            <person name="Laemmler C."/>
            <person name="Prenger-Berninghoff E."/>
            <person name="Siebert U."/>
            <person name="Ploetz M."/>
            <person name="Abdulmawjood A."/>
        </authorList>
    </citation>
    <scope>NUCLEOTIDE SEQUENCE</scope>
    <source>
        <strain evidence="4">DSM 28752</strain>
    </source>
</reference>
<feature type="transmembrane region" description="Helical" evidence="2">
    <location>
        <begin position="31"/>
        <end position="54"/>
    </location>
</feature>
<dbReference type="PANTHER" id="PTHR33392">
    <property type="entry name" value="POLYISOPRENYL-TEICHOIC ACID--PEPTIDOGLYCAN TEICHOIC ACID TRANSFERASE TAGU"/>
    <property type="match status" value="1"/>
</dbReference>
<dbReference type="InterPro" id="IPR027381">
    <property type="entry name" value="LytR/CpsA/Psr_C"/>
</dbReference>